<evidence type="ECO:0000259" key="4">
    <source>
        <dbReference type="PROSITE" id="PS50995"/>
    </source>
</evidence>
<dbReference type="SMART" id="SM00347">
    <property type="entry name" value="HTH_MARR"/>
    <property type="match status" value="1"/>
</dbReference>
<evidence type="ECO:0000313" key="5">
    <source>
        <dbReference type="EMBL" id="NEW48051.1"/>
    </source>
</evidence>
<protein>
    <submittedName>
        <fullName evidence="5">MarR family transcriptional regulator</fullName>
    </submittedName>
</protein>
<dbReference type="EMBL" id="JAAGUZ010000119">
    <property type="protein sequence ID" value="NEW48051.1"/>
    <property type="molecule type" value="Genomic_DNA"/>
</dbReference>
<dbReference type="PANTHER" id="PTHR42756:SF1">
    <property type="entry name" value="TRANSCRIPTIONAL REPRESSOR OF EMRAB OPERON"/>
    <property type="match status" value="1"/>
</dbReference>
<keyword evidence="3" id="KW-0804">Transcription</keyword>
<dbReference type="SUPFAM" id="SSF46785">
    <property type="entry name" value="Winged helix' DNA-binding domain"/>
    <property type="match status" value="1"/>
</dbReference>
<feature type="domain" description="HTH marR-type" evidence="4">
    <location>
        <begin position="12"/>
        <end position="148"/>
    </location>
</feature>
<dbReference type="Proteomes" id="UP000468928">
    <property type="component" value="Unassembled WGS sequence"/>
</dbReference>
<dbReference type="Pfam" id="PF12802">
    <property type="entry name" value="MarR_2"/>
    <property type="match status" value="1"/>
</dbReference>
<evidence type="ECO:0000256" key="3">
    <source>
        <dbReference type="ARBA" id="ARBA00023163"/>
    </source>
</evidence>
<gene>
    <name evidence="5" type="ORF">GV789_27020</name>
</gene>
<name>A0A6P1DEG4_9NOCA</name>
<evidence type="ECO:0000256" key="2">
    <source>
        <dbReference type="ARBA" id="ARBA00023125"/>
    </source>
</evidence>
<dbReference type="Gene3D" id="1.10.10.10">
    <property type="entry name" value="Winged helix-like DNA-binding domain superfamily/Winged helix DNA-binding domain"/>
    <property type="match status" value="1"/>
</dbReference>
<dbReference type="PANTHER" id="PTHR42756">
    <property type="entry name" value="TRANSCRIPTIONAL REGULATOR, MARR"/>
    <property type="match status" value="1"/>
</dbReference>
<dbReference type="GO" id="GO:0003700">
    <property type="term" value="F:DNA-binding transcription factor activity"/>
    <property type="evidence" value="ECO:0007669"/>
    <property type="project" value="InterPro"/>
</dbReference>
<dbReference type="RefSeq" id="WP_163823589.1">
    <property type="nucleotide sequence ID" value="NZ_JAAGUY010000004.1"/>
</dbReference>
<dbReference type="InterPro" id="IPR036390">
    <property type="entry name" value="WH_DNA-bd_sf"/>
</dbReference>
<keyword evidence="2" id="KW-0238">DNA-binding</keyword>
<dbReference type="InterPro" id="IPR036388">
    <property type="entry name" value="WH-like_DNA-bd_sf"/>
</dbReference>
<dbReference type="AlphaFoldDB" id="A0A6P1DEG4"/>
<dbReference type="GO" id="GO:0003677">
    <property type="term" value="F:DNA binding"/>
    <property type="evidence" value="ECO:0007669"/>
    <property type="project" value="UniProtKB-KW"/>
</dbReference>
<dbReference type="PROSITE" id="PS50995">
    <property type="entry name" value="HTH_MARR_2"/>
    <property type="match status" value="1"/>
</dbReference>
<evidence type="ECO:0000313" key="6">
    <source>
        <dbReference type="Proteomes" id="UP000468928"/>
    </source>
</evidence>
<evidence type="ECO:0000256" key="1">
    <source>
        <dbReference type="ARBA" id="ARBA00023015"/>
    </source>
</evidence>
<keyword evidence="1" id="KW-0805">Transcription regulation</keyword>
<sequence>MADRTTGTAAQRQRLTEGLMAYGAGFTELGRRFAVALGVHSTDAFALLEIAAADQTGAPLSPALLSKRIPLSSGAMTALLNRLERAGYVHRSRELDDRRVVTLRASDEAKRLADEFFGPVNARQDAVLDSYPPELLRSFEELLGALRASMDEQLEQSD</sequence>
<proteinExistence type="predicted"/>
<accession>A0A6P1DEG4</accession>
<dbReference type="PRINTS" id="PR00598">
    <property type="entry name" value="HTHMARR"/>
</dbReference>
<dbReference type="InterPro" id="IPR000835">
    <property type="entry name" value="HTH_MarR-typ"/>
</dbReference>
<comment type="caution">
    <text evidence="5">The sequence shown here is derived from an EMBL/GenBank/DDBJ whole genome shotgun (WGS) entry which is preliminary data.</text>
</comment>
<organism evidence="5 6">
    <name type="scientific">Nocardia cyriacigeorgica</name>
    <dbReference type="NCBI Taxonomy" id="135487"/>
    <lineage>
        <taxon>Bacteria</taxon>
        <taxon>Bacillati</taxon>
        <taxon>Actinomycetota</taxon>
        <taxon>Actinomycetes</taxon>
        <taxon>Mycobacteriales</taxon>
        <taxon>Nocardiaceae</taxon>
        <taxon>Nocardia</taxon>
    </lineage>
</organism>
<reference evidence="5 6" key="1">
    <citation type="submission" date="2020-01" db="EMBL/GenBank/DDBJ databases">
        <title>Genetics and antimicrobial susceptibilities of Nocardia species isolated from the soil; a comparison with species isolated from humans.</title>
        <authorList>
            <person name="Carrasco G."/>
            <person name="Monzon S."/>
            <person name="Sansegundo M."/>
            <person name="Garcia E."/>
            <person name="Garrido N."/>
            <person name="Medina M.J."/>
            <person name="Villalon P."/>
            <person name="Ramirez-Arocha A.C."/>
            <person name="Jimenez P."/>
            <person name="Cuesta I."/>
            <person name="Valdezate S."/>
        </authorList>
    </citation>
    <scope>NUCLEOTIDE SEQUENCE [LARGE SCALE GENOMIC DNA]</scope>
    <source>
        <strain evidence="5 6">CNM20110639</strain>
    </source>
</reference>